<dbReference type="STRING" id="1317117.ATO7_07822"/>
<dbReference type="Pfam" id="PF02525">
    <property type="entry name" value="Flavodoxin_2"/>
    <property type="match status" value="1"/>
</dbReference>
<feature type="domain" description="Flavodoxin-like fold" evidence="7">
    <location>
        <begin position="3"/>
        <end position="197"/>
    </location>
</feature>
<dbReference type="EC" id="1.6.5.-" evidence="6"/>
<comment type="catalytic activity">
    <reaction evidence="5">
        <text>N,N-dimethyl-1,4-phenylenediamine + anthranilate + 2 NAD(+) = 2-(4-dimethylaminophenyl)diazenylbenzoate + 2 NADH + 2 H(+)</text>
        <dbReference type="Rhea" id="RHEA:55872"/>
        <dbReference type="ChEBI" id="CHEBI:15378"/>
        <dbReference type="ChEBI" id="CHEBI:15783"/>
        <dbReference type="ChEBI" id="CHEBI:16567"/>
        <dbReference type="ChEBI" id="CHEBI:57540"/>
        <dbReference type="ChEBI" id="CHEBI:57945"/>
        <dbReference type="ChEBI" id="CHEBI:71579"/>
        <dbReference type="EC" id="1.7.1.17"/>
    </reaction>
    <physiologicalReaction direction="right-to-left" evidence="5">
        <dbReference type="Rhea" id="RHEA:55874"/>
    </physiologicalReaction>
</comment>
<dbReference type="GO" id="GO:0016652">
    <property type="term" value="F:oxidoreductase activity, acting on NAD(P)H as acceptor"/>
    <property type="evidence" value="ECO:0007669"/>
    <property type="project" value="UniProtKB-UniRule"/>
</dbReference>
<dbReference type="InterPro" id="IPR029039">
    <property type="entry name" value="Flavoprotein-like_sf"/>
</dbReference>
<dbReference type="RefSeq" id="WP_083561146.1">
    <property type="nucleotide sequence ID" value="NZ_AQQV01000002.1"/>
</dbReference>
<evidence type="ECO:0000256" key="3">
    <source>
        <dbReference type="ARBA" id="ARBA00023002"/>
    </source>
</evidence>
<evidence type="ECO:0000256" key="1">
    <source>
        <dbReference type="ARBA" id="ARBA00022630"/>
    </source>
</evidence>
<dbReference type="OrthoDB" id="9787136at2"/>
<evidence type="ECO:0000256" key="2">
    <source>
        <dbReference type="ARBA" id="ARBA00022643"/>
    </source>
</evidence>
<dbReference type="GO" id="GO:0009055">
    <property type="term" value="F:electron transfer activity"/>
    <property type="evidence" value="ECO:0007669"/>
    <property type="project" value="UniProtKB-UniRule"/>
</dbReference>
<protein>
    <recommendedName>
        <fullName evidence="6">FMN dependent NADH:quinone oxidoreductase</fullName>
        <ecNumber evidence="6">1.6.5.-</ecNumber>
    </recommendedName>
    <alternativeName>
        <fullName evidence="6">Azo-dye reductase</fullName>
    </alternativeName>
    <alternativeName>
        <fullName evidence="6">FMN-dependent NADH-azo compound oxidoreductase</fullName>
    </alternativeName>
    <alternativeName>
        <fullName evidence="6">FMN-dependent NADH-azoreductase</fullName>
        <ecNumber evidence="6">1.7.1.17</ecNumber>
    </alternativeName>
</protein>
<dbReference type="Proteomes" id="UP000192342">
    <property type="component" value="Unassembled WGS sequence"/>
</dbReference>
<dbReference type="InterPro" id="IPR023048">
    <property type="entry name" value="NADH:quinone_OxRdtase_FMN_depd"/>
</dbReference>
<accession>A0A1Y1SD75</accession>
<comment type="caution">
    <text evidence="8">The sequence shown here is derived from an EMBL/GenBank/DDBJ whole genome shotgun (WGS) entry which is preliminary data.</text>
</comment>
<feature type="binding site" evidence="6">
    <location>
        <position position="10"/>
    </location>
    <ligand>
        <name>FMN</name>
        <dbReference type="ChEBI" id="CHEBI:58210"/>
    </ligand>
</feature>
<dbReference type="InterPro" id="IPR003680">
    <property type="entry name" value="Flavodoxin_fold"/>
</dbReference>
<keyword evidence="1 6" id="KW-0285">Flavoprotein</keyword>
<evidence type="ECO:0000256" key="6">
    <source>
        <dbReference type="HAMAP-Rule" id="MF_01216"/>
    </source>
</evidence>
<comment type="function">
    <text evidence="6">Quinone reductase that provides resistance to thiol-specific stress caused by electrophilic quinones.</text>
</comment>
<comment type="similarity">
    <text evidence="6">Belongs to the azoreductase type 1 family.</text>
</comment>
<evidence type="ECO:0000256" key="4">
    <source>
        <dbReference type="ARBA" id="ARBA00023027"/>
    </source>
</evidence>
<name>A0A1Y1SD75_9GAMM</name>
<dbReference type="PANTHER" id="PTHR43741:SF2">
    <property type="entry name" value="FMN-DEPENDENT NADH:QUINONE OXIDOREDUCTASE"/>
    <property type="match status" value="1"/>
</dbReference>
<evidence type="ECO:0000313" key="8">
    <source>
        <dbReference type="EMBL" id="ORE86930.1"/>
    </source>
</evidence>
<dbReference type="InterPro" id="IPR050104">
    <property type="entry name" value="FMN-dep_NADH:Q_OxRdtase_AzoR1"/>
</dbReference>
<proteinExistence type="inferred from homology"/>
<sequence length="200" mass="22059">MTTLLQINTSLFSDQGQSSQLANQFVRQWQASHPDSAVVTRDLASEPVPHLDAQRFSAFLAAPEARSAEQQAIVDYSDALIRELQQADVIVMGLPLYNFGVPSQLKAYIDHVARNGVTFRYTENGPEGLLRNKKVYVFAARGGLYAGTPLDTQSDYIRHFLAFIGIDDVEFVYAEGLNISADAKDAALNKAHDEIQRLAA</sequence>
<evidence type="ECO:0000256" key="5">
    <source>
        <dbReference type="ARBA" id="ARBA00048542"/>
    </source>
</evidence>
<keyword evidence="4 6" id="KW-0520">NAD</keyword>
<dbReference type="AlphaFoldDB" id="A0A1Y1SD75"/>
<evidence type="ECO:0000259" key="7">
    <source>
        <dbReference type="Pfam" id="PF02525"/>
    </source>
</evidence>
<keyword evidence="3 6" id="KW-0560">Oxidoreductase</keyword>
<keyword evidence="9" id="KW-1185">Reference proteome</keyword>
<dbReference type="SUPFAM" id="SSF52218">
    <property type="entry name" value="Flavoproteins"/>
    <property type="match status" value="1"/>
</dbReference>
<reference evidence="8 9" key="1">
    <citation type="submission" date="2013-04" db="EMBL/GenBank/DDBJ databases">
        <title>Oceanococcus atlanticus 22II-S10r2 Genome Sequencing.</title>
        <authorList>
            <person name="Lai Q."/>
            <person name="Li G."/>
            <person name="Shao Z."/>
        </authorList>
    </citation>
    <scope>NUCLEOTIDE SEQUENCE [LARGE SCALE GENOMIC DNA]</scope>
    <source>
        <strain evidence="8 9">22II-S10r2</strain>
    </source>
</reference>
<dbReference type="EC" id="1.7.1.17" evidence="6"/>
<comment type="function">
    <text evidence="6">Also exhibits azoreductase activity. Catalyzes the reductive cleavage of the azo bond in aromatic azo compounds to the corresponding amines.</text>
</comment>
<dbReference type="EMBL" id="AQQV01000002">
    <property type="protein sequence ID" value="ORE86930.1"/>
    <property type="molecule type" value="Genomic_DNA"/>
</dbReference>
<organism evidence="8 9">
    <name type="scientific">Oceanococcus atlanticus</name>
    <dbReference type="NCBI Taxonomy" id="1317117"/>
    <lineage>
        <taxon>Bacteria</taxon>
        <taxon>Pseudomonadati</taxon>
        <taxon>Pseudomonadota</taxon>
        <taxon>Gammaproteobacteria</taxon>
        <taxon>Chromatiales</taxon>
        <taxon>Oceanococcaceae</taxon>
        <taxon>Oceanococcus</taxon>
    </lineage>
</organism>
<comment type="subunit">
    <text evidence="6">Homodimer.</text>
</comment>
<dbReference type="HAMAP" id="MF_01216">
    <property type="entry name" value="Azoreductase_type1"/>
    <property type="match status" value="1"/>
</dbReference>
<keyword evidence="2 6" id="KW-0288">FMN</keyword>
<dbReference type="GO" id="GO:0016655">
    <property type="term" value="F:oxidoreductase activity, acting on NAD(P)H, quinone or similar compound as acceptor"/>
    <property type="evidence" value="ECO:0007669"/>
    <property type="project" value="InterPro"/>
</dbReference>
<dbReference type="GO" id="GO:0010181">
    <property type="term" value="F:FMN binding"/>
    <property type="evidence" value="ECO:0007669"/>
    <property type="project" value="UniProtKB-UniRule"/>
</dbReference>
<dbReference type="Gene3D" id="3.40.50.360">
    <property type="match status" value="1"/>
</dbReference>
<dbReference type="PANTHER" id="PTHR43741">
    <property type="entry name" value="FMN-DEPENDENT NADH-AZOREDUCTASE 1"/>
    <property type="match status" value="1"/>
</dbReference>
<comment type="cofactor">
    <cofactor evidence="6">
        <name>FMN</name>
        <dbReference type="ChEBI" id="CHEBI:58210"/>
    </cofactor>
    <text evidence="6">Binds 1 FMN per subunit.</text>
</comment>
<comment type="caution">
    <text evidence="6">Lacks conserved residue(s) required for the propagation of feature annotation.</text>
</comment>
<gene>
    <name evidence="6" type="primary">azoR</name>
    <name evidence="8" type="ORF">ATO7_07822</name>
</gene>
<evidence type="ECO:0000313" key="9">
    <source>
        <dbReference type="Proteomes" id="UP000192342"/>
    </source>
</evidence>
<comment type="catalytic activity">
    <reaction evidence="6">
        <text>2 a quinone + NADH + H(+) = 2 a 1,4-benzosemiquinone + NAD(+)</text>
        <dbReference type="Rhea" id="RHEA:65952"/>
        <dbReference type="ChEBI" id="CHEBI:15378"/>
        <dbReference type="ChEBI" id="CHEBI:57540"/>
        <dbReference type="ChEBI" id="CHEBI:57945"/>
        <dbReference type="ChEBI" id="CHEBI:132124"/>
        <dbReference type="ChEBI" id="CHEBI:134225"/>
    </reaction>
</comment>